<dbReference type="SMART" id="SM00382">
    <property type="entry name" value="AAA"/>
    <property type="match status" value="1"/>
</dbReference>
<dbReference type="PANTHER" id="PTHR43582">
    <property type="entry name" value="LINEARMYCIN RESISTANCE ATP-BINDING PROTEIN LNRL"/>
    <property type="match status" value="1"/>
</dbReference>
<comment type="similarity">
    <text evidence="5">Belongs to the ABC transporter superfamily. Drug exporter-1 (DrugE1) (TC 3.A.1.105) family.</text>
</comment>
<name>A0A4P2VEZ1_9ARCH</name>
<evidence type="ECO:0000313" key="8">
    <source>
        <dbReference type="Proteomes" id="UP000509448"/>
    </source>
</evidence>
<evidence type="ECO:0000256" key="1">
    <source>
        <dbReference type="ARBA" id="ARBA00004413"/>
    </source>
</evidence>
<dbReference type="PROSITE" id="PS00211">
    <property type="entry name" value="ABC_TRANSPORTER_1"/>
    <property type="match status" value="1"/>
</dbReference>
<dbReference type="Pfam" id="PF00005">
    <property type="entry name" value="ABC_tran"/>
    <property type="match status" value="1"/>
</dbReference>
<dbReference type="InterPro" id="IPR025302">
    <property type="entry name" value="DrrA1/2-like_C"/>
</dbReference>
<dbReference type="RefSeq" id="WP_232085474.1">
    <property type="nucleotide sequence ID" value="NZ_AP018732.1"/>
</dbReference>
<proteinExistence type="inferred from homology"/>
<dbReference type="GO" id="GO:0043215">
    <property type="term" value="P:daunorubicin transport"/>
    <property type="evidence" value="ECO:0007669"/>
    <property type="project" value="InterPro"/>
</dbReference>
<evidence type="ECO:0000259" key="6">
    <source>
        <dbReference type="PROSITE" id="PS50893"/>
    </source>
</evidence>
<keyword evidence="2" id="KW-0813">Transport</keyword>
<dbReference type="InterPro" id="IPR027417">
    <property type="entry name" value="P-loop_NTPase"/>
</dbReference>
<dbReference type="Gene3D" id="3.40.50.300">
    <property type="entry name" value="P-loop containing nucleotide triphosphate hydrolases"/>
    <property type="match status" value="1"/>
</dbReference>
<evidence type="ECO:0000256" key="4">
    <source>
        <dbReference type="ARBA" id="ARBA00022840"/>
    </source>
</evidence>
<dbReference type="PROSITE" id="PS50893">
    <property type="entry name" value="ABC_TRANSPORTER_2"/>
    <property type="match status" value="1"/>
</dbReference>
<accession>A0A4P2VEZ1</accession>
<dbReference type="SUPFAM" id="SSF52540">
    <property type="entry name" value="P-loop containing nucleoside triphosphate hydrolases"/>
    <property type="match status" value="1"/>
</dbReference>
<dbReference type="InterPro" id="IPR003439">
    <property type="entry name" value="ABC_transporter-like_ATP-bd"/>
</dbReference>
<dbReference type="NCBIfam" id="TIGR01188">
    <property type="entry name" value="drrA"/>
    <property type="match status" value="1"/>
</dbReference>
<evidence type="ECO:0000313" key="7">
    <source>
        <dbReference type="EMBL" id="BBE42721.1"/>
    </source>
</evidence>
<dbReference type="GO" id="GO:0005886">
    <property type="term" value="C:plasma membrane"/>
    <property type="evidence" value="ECO:0007669"/>
    <property type="project" value="UniProtKB-SubCell"/>
</dbReference>
<dbReference type="GO" id="GO:0016887">
    <property type="term" value="F:ATP hydrolysis activity"/>
    <property type="evidence" value="ECO:0007669"/>
    <property type="project" value="InterPro"/>
</dbReference>
<organism evidence="7 8">
    <name type="scientific">Conexivisphaera calida</name>
    <dbReference type="NCBI Taxonomy" id="1874277"/>
    <lineage>
        <taxon>Archaea</taxon>
        <taxon>Nitrososphaerota</taxon>
        <taxon>Conexivisphaeria</taxon>
        <taxon>Conexivisphaerales</taxon>
        <taxon>Conexivisphaeraceae</taxon>
        <taxon>Conexivisphaera</taxon>
    </lineage>
</organism>
<dbReference type="GO" id="GO:0005524">
    <property type="term" value="F:ATP binding"/>
    <property type="evidence" value="ECO:0007669"/>
    <property type="project" value="UniProtKB-KW"/>
</dbReference>
<feature type="domain" description="ABC transporter" evidence="6">
    <location>
        <begin position="9"/>
        <end position="241"/>
    </location>
</feature>
<evidence type="ECO:0000256" key="2">
    <source>
        <dbReference type="ARBA" id="ARBA00022448"/>
    </source>
</evidence>
<evidence type="ECO:0000256" key="3">
    <source>
        <dbReference type="ARBA" id="ARBA00022741"/>
    </source>
</evidence>
<keyword evidence="4 7" id="KW-0067">ATP-binding</keyword>
<dbReference type="KEGG" id="ccai:NAS2_1333"/>
<comment type="subcellular location">
    <subcellularLocation>
        <location evidence="1">Cell membrane</location>
        <topology evidence="1">Peripheral membrane protein</topology>
        <orientation evidence="1">Cytoplasmic side</orientation>
    </subcellularLocation>
</comment>
<reference evidence="7 8" key="1">
    <citation type="journal article" date="2019" name="ISME J.">
        <title>Isolation and characterization of a thermophilic sulfur- and iron-reducing thaumarchaeote from a terrestrial acidic hot spring.</title>
        <authorList>
            <person name="Kato S."/>
            <person name="Itoh T."/>
            <person name="Yuki M."/>
            <person name="Nagamori M."/>
            <person name="Ohnishi M."/>
            <person name="Uematsu K."/>
            <person name="Suzuki K."/>
            <person name="Takashina T."/>
            <person name="Ohkuma M."/>
        </authorList>
    </citation>
    <scope>NUCLEOTIDE SEQUENCE [LARGE SCALE GENOMIC DNA]</scope>
    <source>
        <strain evidence="7 8">NAS-02</strain>
    </source>
</reference>
<dbReference type="PANTHER" id="PTHR43582:SF2">
    <property type="entry name" value="LINEARMYCIN RESISTANCE ATP-BINDING PROTEIN LNRL"/>
    <property type="match status" value="1"/>
</dbReference>
<dbReference type="AlphaFoldDB" id="A0A4P2VEZ1"/>
<dbReference type="GeneID" id="55585147"/>
<keyword evidence="3" id="KW-0547">Nucleotide-binding</keyword>
<keyword evidence="8" id="KW-1185">Reference proteome</keyword>
<dbReference type="InterPro" id="IPR017871">
    <property type="entry name" value="ABC_transporter-like_CS"/>
</dbReference>
<protein>
    <submittedName>
        <fullName evidence="7">Methionine ABC transporter ATP-binding protein</fullName>
    </submittedName>
</protein>
<gene>
    <name evidence="7" type="ORF">NAS2_1333</name>
</gene>
<dbReference type="InterPro" id="IPR005894">
    <property type="entry name" value="DrrA"/>
</dbReference>
<dbReference type="InterPro" id="IPR003593">
    <property type="entry name" value="AAA+_ATPase"/>
</dbReference>
<dbReference type="Proteomes" id="UP000509448">
    <property type="component" value="Chromosome"/>
</dbReference>
<dbReference type="Pfam" id="PF13732">
    <property type="entry name" value="DrrA1-3_C"/>
    <property type="match status" value="1"/>
</dbReference>
<evidence type="ECO:0000256" key="5">
    <source>
        <dbReference type="ARBA" id="ARBA00049985"/>
    </source>
</evidence>
<dbReference type="GO" id="GO:1900753">
    <property type="term" value="P:doxorubicin transport"/>
    <property type="evidence" value="ECO:0007669"/>
    <property type="project" value="InterPro"/>
</dbReference>
<dbReference type="EMBL" id="AP018732">
    <property type="protein sequence ID" value="BBE42721.1"/>
    <property type="molecule type" value="Genomic_DNA"/>
</dbReference>
<sequence>MPELGEGAIVARGLTKVYNGKLTAVDHIDLDVMEGEVFALLGPNGAGKSTTIGMLTTLIKPTEGRAVVGGYDVSSQPEMVRRTIGVVPQEYTADEDLTGWENLTFIASLYGIPGAEARRRAQELLEMVELSRFAKTKVEAYSGGMRRRLEIAMGLINSPRILFLDEPTLGLDVQTRTAIWSYIGKLKEEYGMTILFTTHYMEEADLYATRIAIMDRGKIVKIGTPRELKESIGGDVVTLAVDNQAAAVELLRSLGVDPREYEGSLVFKLKDASTALPELIRALMESGIQVRRMEVSEPTMDEVYMEYTGRRLRDAQASSEEVFAMRATLRRARS</sequence>